<dbReference type="GO" id="GO:0003677">
    <property type="term" value="F:DNA binding"/>
    <property type="evidence" value="ECO:0007669"/>
    <property type="project" value="InterPro"/>
</dbReference>
<keyword evidence="4" id="KW-0067">ATP-binding</keyword>
<reference evidence="4 5" key="1">
    <citation type="journal article" date="2013" name="Genome Announc.">
        <title>Genome of the haloarchaeon Natronomonas moolapensis, a neutrophilic member of a previously haloalkaliphilic genus.</title>
        <authorList>
            <person name="Dyall-Smith M.L."/>
            <person name="Pfeiffer F."/>
            <person name="Oberwinkler T."/>
            <person name="Klee K."/>
            <person name="Rampp M."/>
            <person name="Palm P."/>
            <person name="Gross K."/>
            <person name="Schuster S.C."/>
            <person name="Oesterhelt D."/>
        </authorList>
    </citation>
    <scope>NUCLEOTIDE SEQUENCE [LARGE SCALE GENOMIC DNA]</scope>
    <source>
        <strain evidence="5">DSM 18674 / JCM 14361 / 8.8.11</strain>
    </source>
</reference>
<dbReference type="Pfam" id="PF00271">
    <property type="entry name" value="Helicase_C"/>
    <property type="match status" value="1"/>
</dbReference>
<dbReference type="GO" id="GO:0140097">
    <property type="term" value="F:catalytic activity, acting on DNA"/>
    <property type="evidence" value="ECO:0007669"/>
    <property type="project" value="UniProtKB-ARBA"/>
</dbReference>
<dbReference type="PANTHER" id="PTHR47396">
    <property type="entry name" value="TYPE I RESTRICTION ENZYME ECOKI R PROTEIN"/>
    <property type="match status" value="1"/>
</dbReference>
<dbReference type="STRING" id="268739.Nmlp_2578"/>
<feature type="domain" description="Helicase ATP-binding" evidence="2">
    <location>
        <begin position="210"/>
        <end position="376"/>
    </location>
</feature>
<dbReference type="GO" id="GO:0005829">
    <property type="term" value="C:cytosol"/>
    <property type="evidence" value="ECO:0007669"/>
    <property type="project" value="TreeGrafter"/>
</dbReference>
<dbReference type="InterPro" id="IPR050742">
    <property type="entry name" value="Helicase_Restrict-Modif_Enz"/>
</dbReference>
<dbReference type="Pfam" id="PF04851">
    <property type="entry name" value="ResIII"/>
    <property type="match status" value="1"/>
</dbReference>
<dbReference type="RefSeq" id="WP_015409517.1">
    <property type="nucleotide sequence ID" value="NC_020388.1"/>
</dbReference>
<feature type="compositionally biased region" description="Polar residues" evidence="1">
    <location>
        <begin position="807"/>
        <end position="822"/>
    </location>
</feature>
<dbReference type="GO" id="GO:0005524">
    <property type="term" value="F:ATP binding"/>
    <property type="evidence" value="ECO:0007669"/>
    <property type="project" value="InterPro"/>
</dbReference>
<keyword evidence="5" id="KW-1185">Reference proteome</keyword>
<dbReference type="SMART" id="SM00487">
    <property type="entry name" value="DEXDc"/>
    <property type="match status" value="1"/>
</dbReference>
<evidence type="ECO:0000313" key="5">
    <source>
        <dbReference type="Proteomes" id="UP000011867"/>
    </source>
</evidence>
<gene>
    <name evidence="4" type="ordered locus">Nmlp_2578</name>
</gene>
<accession>M1XR96</accession>
<dbReference type="InterPro" id="IPR014001">
    <property type="entry name" value="Helicase_ATP-bd"/>
</dbReference>
<dbReference type="EMBL" id="HF582854">
    <property type="protein sequence ID" value="CCQ36737.1"/>
    <property type="molecule type" value="Genomic_DNA"/>
</dbReference>
<evidence type="ECO:0000256" key="1">
    <source>
        <dbReference type="SAM" id="MobiDB-lite"/>
    </source>
</evidence>
<dbReference type="SUPFAM" id="SSF52540">
    <property type="entry name" value="P-loop containing nucleoside triphosphate hydrolases"/>
    <property type="match status" value="1"/>
</dbReference>
<evidence type="ECO:0000259" key="3">
    <source>
        <dbReference type="PROSITE" id="PS51194"/>
    </source>
</evidence>
<dbReference type="Proteomes" id="UP000011867">
    <property type="component" value="Chromosome"/>
</dbReference>
<keyword evidence="4" id="KW-0378">Hydrolase</keyword>
<dbReference type="GeneID" id="14651381"/>
<dbReference type="HOGENOM" id="CLU_011961_0_0_2"/>
<name>M1XR96_NATM8</name>
<dbReference type="PROSITE" id="PS51194">
    <property type="entry name" value="HELICASE_CTER"/>
    <property type="match status" value="1"/>
</dbReference>
<dbReference type="SMART" id="SM00490">
    <property type="entry name" value="HELICc"/>
    <property type="match status" value="1"/>
</dbReference>
<dbReference type="GO" id="GO:0004386">
    <property type="term" value="F:helicase activity"/>
    <property type="evidence" value="ECO:0007669"/>
    <property type="project" value="UniProtKB-KW"/>
</dbReference>
<dbReference type="GO" id="GO:0016787">
    <property type="term" value="F:hydrolase activity"/>
    <property type="evidence" value="ECO:0007669"/>
    <property type="project" value="UniProtKB-KW"/>
</dbReference>
<dbReference type="AlphaFoldDB" id="M1XR96"/>
<dbReference type="InterPro" id="IPR006935">
    <property type="entry name" value="Helicase/UvrB_N"/>
</dbReference>
<organism evidence="4 5">
    <name type="scientific">Natronomonas moolapensis (strain DSM 18674 / CECT 7526 / JCM 14361 / 8.8.11)</name>
    <dbReference type="NCBI Taxonomy" id="268739"/>
    <lineage>
        <taxon>Archaea</taxon>
        <taxon>Methanobacteriati</taxon>
        <taxon>Methanobacteriota</taxon>
        <taxon>Stenosarchaea group</taxon>
        <taxon>Halobacteria</taxon>
        <taxon>Halobacteriales</taxon>
        <taxon>Natronomonadaceae</taxon>
        <taxon>Natronomonas</taxon>
    </lineage>
</organism>
<dbReference type="InterPro" id="IPR001650">
    <property type="entry name" value="Helicase_C-like"/>
</dbReference>
<proteinExistence type="predicted"/>
<dbReference type="eggNOG" id="arCOG00874">
    <property type="taxonomic scope" value="Archaea"/>
</dbReference>
<dbReference type="PANTHER" id="PTHR47396:SF1">
    <property type="entry name" value="ATP-DEPENDENT HELICASE IRC3-RELATED"/>
    <property type="match status" value="1"/>
</dbReference>
<dbReference type="KEGG" id="nmo:Nmlp_2578"/>
<dbReference type="PROSITE" id="PS51192">
    <property type="entry name" value="HELICASE_ATP_BIND_1"/>
    <property type="match status" value="1"/>
</dbReference>
<protein>
    <submittedName>
        <fullName evidence="4">Probable helicase</fullName>
        <ecNumber evidence="4">3.6.4.-</ecNumber>
    </submittedName>
</protein>
<keyword evidence="4" id="KW-0547">Nucleotide-binding</keyword>
<keyword evidence="4" id="KW-0347">Helicase</keyword>
<sequence>MTGLGGYEYEYNFFGEYQSAVLSKRPAIEQLVLLDDEVANKIIISRYEGPVDPVEWEYLEEYYSGLFADFITERIEGLVDPTPVTRNRERFHQFRSDIVALNRKLPAQRSARADVLSGPAETVLLKHLRERGFDPSALDITHIGRGGGLYLLELFVTAAQQEAYAERSLLQPLLSEAAALGDLSEAEARKRLRAPLLMVSLWANQETGLERWQQNDREGILEMATATGKTVAGIAAIADVCGAFPEQSESTRTDEARILVVAHSNAILKQWEREIQEKLGLPMPAHDPGERAADVSFTDGRVEFQTAQSLLPRYDRDLADEYDLVIYDEVHHYANESGYGAAIARPNYKAAMGLSATIGDDASMKRRQLTDLLGDVVYTYGVEQAQRDGIIPDFDWTVHPTPLDPYEQEEWDETTDRISNQFERLKHADATTELLERLPVPFVELEDLGDFIRAHEAAGRTLSNDAIPEEWENLAATIHSRSWIRHRSQPKIDDAVALAEEYLADSDSPIKLVIFAMDIETADEIADRLSGTTDDVYLAHSKLESSSRKTRQTVQRNIDAFSRCDNGVLISPKMLDEGIDVPDAEVGINVAGTKTKLQLVQRMGRVLRKHGEQRPHFHHFIAMPEEGDYVPGLDSKEYVQELNWVRELGEMIGVQPVIDDAGVDSELLERAEQRGHELWAQDLLEDLEVETVQGNVQLEELLNALTFEATTELLATLDLDGARLEQDNWQTAMDNLRESETLPVEGLQRVWWLFPLYHERPSELVELLEASREALQPDEDETDSVANEQSLTELEDMDLEAGENKPQEASNSSGDNSPSEVDSTTRSEG</sequence>
<evidence type="ECO:0000259" key="2">
    <source>
        <dbReference type="PROSITE" id="PS51192"/>
    </source>
</evidence>
<dbReference type="Gene3D" id="3.40.50.300">
    <property type="entry name" value="P-loop containing nucleotide triphosphate hydrolases"/>
    <property type="match status" value="2"/>
</dbReference>
<evidence type="ECO:0000313" key="4">
    <source>
        <dbReference type="EMBL" id="CCQ36737.1"/>
    </source>
</evidence>
<dbReference type="EC" id="3.6.4.-" evidence="4"/>
<feature type="domain" description="Helicase C-terminal" evidence="3">
    <location>
        <begin position="491"/>
        <end position="653"/>
    </location>
</feature>
<dbReference type="InterPro" id="IPR027417">
    <property type="entry name" value="P-loop_NTPase"/>
</dbReference>
<feature type="region of interest" description="Disordered" evidence="1">
    <location>
        <begin position="773"/>
        <end position="829"/>
    </location>
</feature>